<organism evidence="2 3">
    <name type="scientific">Trifolium pratense</name>
    <name type="common">Red clover</name>
    <dbReference type="NCBI Taxonomy" id="57577"/>
    <lineage>
        <taxon>Eukaryota</taxon>
        <taxon>Viridiplantae</taxon>
        <taxon>Streptophyta</taxon>
        <taxon>Embryophyta</taxon>
        <taxon>Tracheophyta</taxon>
        <taxon>Spermatophyta</taxon>
        <taxon>Magnoliopsida</taxon>
        <taxon>eudicotyledons</taxon>
        <taxon>Gunneridae</taxon>
        <taxon>Pentapetalae</taxon>
        <taxon>rosids</taxon>
        <taxon>fabids</taxon>
        <taxon>Fabales</taxon>
        <taxon>Fabaceae</taxon>
        <taxon>Papilionoideae</taxon>
        <taxon>50 kb inversion clade</taxon>
        <taxon>NPAAA clade</taxon>
        <taxon>Hologalegina</taxon>
        <taxon>IRL clade</taxon>
        <taxon>Trifolieae</taxon>
        <taxon>Trifolium</taxon>
    </lineage>
</organism>
<dbReference type="EMBL" id="ASHM01011488">
    <property type="protein sequence ID" value="PNX93418.1"/>
    <property type="molecule type" value="Genomic_DNA"/>
</dbReference>
<gene>
    <name evidence="2" type="ORF">L195_g016572</name>
</gene>
<feature type="compositionally biased region" description="Basic and acidic residues" evidence="1">
    <location>
        <begin position="70"/>
        <end position="81"/>
    </location>
</feature>
<reference evidence="2 3" key="1">
    <citation type="journal article" date="2014" name="Am. J. Bot.">
        <title>Genome assembly and annotation for red clover (Trifolium pratense; Fabaceae).</title>
        <authorList>
            <person name="Istvanek J."/>
            <person name="Jaros M."/>
            <person name="Krenek A."/>
            <person name="Repkova J."/>
        </authorList>
    </citation>
    <scope>NUCLEOTIDE SEQUENCE [LARGE SCALE GENOMIC DNA]</scope>
    <source>
        <strain evidence="3">cv. Tatra</strain>
        <tissue evidence="2">Young leaves</tissue>
    </source>
</reference>
<protein>
    <submittedName>
        <fullName evidence="2">Uncharacterized protein</fullName>
    </submittedName>
</protein>
<evidence type="ECO:0000313" key="2">
    <source>
        <dbReference type="EMBL" id="PNX93418.1"/>
    </source>
</evidence>
<comment type="caution">
    <text evidence="2">The sequence shown here is derived from an EMBL/GenBank/DDBJ whole genome shotgun (WGS) entry which is preliminary data.</text>
</comment>
<dbReference type="ExpressionAtlas" id="A0A2K3MRF8">
    <property type="expression patterns" value="baseline"/>
</dbReference>
<evidence type="ECO:0000256" key="1">
    <source>
        <dbReference type="SAM" id="MobiDB-lite"/>
    </source>
</evidence>
<dbReference type="Proteomes" id="UP000236291">
    <property type="component" value="Unassembled WGS sequence"/>
</dbReference>
<evidence type="ECO:0000313" key="3">
    <source>
        <dbReference type="Proteomes" id="UP000236291"/>
    </source>
</evidence>
<dbReference type="AlphaFoldDB" id="A0A2K3MRF8"/>
<name>A0A2K3MRF8_TRIPR</name>
<proteinExistence type="predicted"/>
<sequence length="181" mass="21127">MDPIPVENDKDFAKLKDLVGEQDNTDPDPKVVENDKDFARPIKKFKVDKDGLVEEEEEEHNTDSGGGGGEEEHQTDSWTRPSDREIFKIWQERWGITYADKKEEDERFLIFQKSLSPPSQQELLPRVEACADLTQQELEEMFGTNPDDPVYNYLYDIDIKLMCEVIEVLRPLRLHMDRNVL</sequence>
<accession>A0A2K3MRF8</accession>
<feature type="region of interest" description="Disordered" evidence="1">
    <location>
        <begin position="1"/>
        <end position="81"/>
    </location>
</feature>
<reference evidence="2 3" key="2">
    <citation type="journal article" date="2017" name="Front. Plant Sci.">
        <title>Gene Classification and Mining of Molecular Markers Useful in Red Clover (Trifolium pratense) Breeding.</title>
        <authorList>
            <person name="Istvanek J."/>
            <person name="Dluhosova J."/>
            <person name="Dluhos P."/>
            <person name="Patkova L."/>
            <person name="Nedelnik J."/>
            <person name="Repkova J."/>
        </authorList>
    </citation>
    <scope>NUCLEOTIDE SEQUENCE [LARGE SCALE GENOMIC DNA]</scope>
    <source>
        <strain evidence="3">cv. Tatra</strain>
        <tissue evidence="2">Young leaves</tissue>
    </source>
</reference>
<feature type="compositionally biased region" description="Basic and acidic residues" evidence="1">
    <location>
        <begin position="27"/>
        <end position="52"/>
    </location>
</feature>
<feature type="compositionally biased region" description="Basic and acidic residues" evidence="1">
    <location>
        <begin position="7"/>
        <end position="19"/>
    </location>
</feature>